<reference evidence="3" key="1">
    <citation type="journal article" date="2017" name="Nat. Commun.">
        <title>The asparagus genome sheds light on the origin and evolution of a young Y chromosome.</title>
        <authorList>
            <person name="Harkess A."/>
            <person name="Zhou J."/>
            <person name="Xu C."/>
            <person name="Bowers J.E."/>
            <person name="Van der Hulst R."/>
            <person name="Ayyampalayam S."/>
            <person name="Mercati F."/>
            <person name="Riccardi P."/>
            <person name="McKain M.R."/>
            <person name="Kakrana A."/>
            <person name="Tang H."/>
            <person name="Ray J."/>
            <person name="Groenendijk J."/>
            <person name="Arikit S."/>
            <person name="Mathioni S.M."/>
            <person name="Nakano M."/>
            <person name="Shan H."/>
            <person name="Telgmann-Rauber A."/>
            <person name="Kanno A."/>
            <person name="Yue Z."/>
            <person name="Chen H."/>
            <person name="Li W."/>
            <person name="Chen Y."/>
            <person name="Xu X."/>
            <person name="Zhang Y."/>
            <person name="Luo S."/>
            <person name="Chen H."/>
            <person name="Gao J."/>
            <person name="Mao Z."/>
            <person name="Pires J.C."/>
            <person name="Luo M."/>
            <person name="Kudrna D."/>
            <person name="Wing R.A."/>
            <person name="Meyers B.C."/>
            <person name="Yi K."/>
            <person name="Kong H."/>
            <person name="Lavrijsen P."/>
            <person name="Sunseri F."/>
            <person name="Falavigna A."/>
            <person name="Ye Y."/>
            <person name="Leebens-Mack J.H."/>
            <person name="Chen G."/>
        </authorList>
    </citation>
    <scope>NUCLEOTIDE SEQUENCE [LARGE SCALE GENOMIC DNA]</scope>
    <source>
        <strain evidence="3">cv. DH0086</strain>
    </source>
</reference>
<name>A0A5P1EZS8_ASPOF</name>
<feature type="compositionally biased region" description="Basic residues" evidence="1">
    <location>
        <begin position="133"/>
        <end position="154"/>
    </location>
</feature>
<dbReference type="AlphaFoldDB" id="A0A5P1EZS8"/>
<evidence type="ECO:0000313" key="2">
    <source>
        <dbReference type="EMBL" id="ONK71452.1"/>
    </source>
</evidence>
<feature type="region of interest" description="Disordered" evidence="1">
    <location>
        <begin position="133"/>
        <end position="165"/>
    </location>
</feature>
<organism evidence="2 3">
    <name type="scientific">Asparagus officinalis</name>
    <name type="common">Garden asparagus</name>
    <dbReference type="NCBI Taxonomy" id="4686"/>
    <lineage>
        <taxon>Eukaryota</taxon>
        <taxon>Viridiplantae</taxon>
        <taxon>Streptophyta</taxon>
        <taxon>Embryophyta</taxon>
        <taxon>Tracheophyta</taxon>
        <taxon>Spermatophyta</taxon>
        <taxon>Magnoliopsida</taxon>
        <taxon>Liliopsida</taxon>
        <taxon>Asparagales</taxon>
        <taxon>Asparagaceae</taxon>
        <taxon>Asparagoideae</taxon>
        <taxon>Asparagus</taxon>
    </lineage>
</organism>
<proteinExistence type="predicted"/>
<dbReference type="Gramene" id="ONK71452">
    <property type="protein sequence ID" value="ONK71452"/>
    <property type="gene ID" value="A4U43_C04F8710"/>
</dbReference>
<feature type="region of interest" description="Disordered" evidence="1">
    <location>
        <begin position="80"/>
        <end position="114"/>
    </location>
</feature>
<sequence length="234" mass="26237">MIKFTIIAVSTVAQSNVNAASDHLINETPPPPPTPTPTRPFPFPTVKNEGIHVKYDSAETQLHLPPQPAVDLDAEQQKPAFSSCCAPPPSTRTRARRAVEDGDQTAANRGGPGTGWAMAWGRAAVAVRSISVHRRRRTPARVRRPRPVRVRRPRSSSPSSSSRQPQFVVLRPARFVQIGVAARPHRFAVIPREALHSDFVQLEFIFDELLRRARALRLRHQILLRSLVLRLRHR</sequence>
<evidence type="ECO:0000313" key="3">
    <source>
        <dbReference type="Proteomes" id="UP000243459"/>
    </source>
</evidence>
<evidence type="ECO:0000256" key="1">
    <source>
        <dbReference type="SAM" id="MobiDB-lite"/>
    </source>
</evidence>
<keyword evidence="3" id="KW-1185">Reference proteome</keyword>
<protein>
    <submittedName>
        <fullName evidence="2">Uncharacterized protein</fullName>
    </submittedName>
</protein>
<accession>A0A5P1EZS8</accession>
<dbReference type="EMBL" id="CM007384">
    <property type="protein sequence ID" value="ONK71452.1"/>
    <property type="molecule type" value="Genomic_DNA"/>
</dbReference>
<dbReference type="Proteomes" id="UP000243459">
    <property type="component" value="Chromosome 4"/>
</dbReference>
<gene>
    <name evidence="2" type="ORF">A4U43_C04F8710</name>
</gene>